<protein>
    <submittedName>
        <fullName evidence="2">Uncharacterized protein</fullName>
    </submittedName>
</protein>
<dbReference type="STRING" id="7994.ENSAMXP00000051109"/>
<dbReference type="InParanoid" id="A0A3B1KBP6"/>
<organism evidence="2 3">
    <name type="scientific">Astyanax mexicanus</name>
    <name type="common">Blind cave fish</name>
    <name type="synonym">Astyanax fasciatus mexicanus</name>
    <dbReference type="NCBI Taxonomy" id="7994"/>
    <lineage>
        <taxon>Eukaryota</taxon>
        <taxon>Metazoa</taxon>
        <taxon>Chordata</taxon>
        <taxon>Craniata</taxon>
        <taxon>Vertebrata</taxon>
        <taxon>Euteleostomi</taxon>
        <taxon>Actinopterygii</taxon>
        <taxon>Neopterygii</taxon>
        <taxon>Teleostei</taxon>
        <taxon>Ostariophysi</taxon>
        <taxon>Characiformes</taxon>
        <taxon>Characoidei</taxon>
        <taxon>Acestrorhamphidae</taxon>
        <taxon>Acestrorhamphinae</taxon>
        <taxon>Astyanax</taxon>
    </lineage>
</organism>
<reference evidence="2" key="3">
    <citation type="submission" date="2025-08" db="UniProtKB">
        <authorList>
            <consortium name="Ensembl"/>
        </authorList>
    </citation>
    <scope>IDENTIFICATION</scope>
</reference>
<dbReference type="Bgee" id="ENSAMXG00000034665">
    <property type="expression patterns" value="Expressed in camera-type eye and 7 other cell types or tissues"/>
</dbReference>
<evidence type="ECO:0000313" key="3">
    <source>
        <dbReference type="Proteomes" id="UP000018467"/>
    </source>
</evidence>
<reference evidence="2" key="4">
    <citation type="submission" date="2025-09" db="UniProtKB">
        <authorList>
            <consortium name="Ensembl"/>
        </authorList>
    </citation>
    <scope>IDENTIFICATION</scope>
</reference>
<feature type="signal peptide" evidence="1">
    <location>
        <begin position="1"/>
        <end position="20"/>
    </location>
</feature>
<dbReference type="Ensembl" id="ENSAMXT00000047721.1">
    <property type="protein sequence ID" value="ENSAMXP00000051109.1"/>
    <property type="gene ID" value="ENSAMXG00000034665.1"/>
</dbReference>
<sequence length="85" mass="9623">MQLLCEIFLILHITIISSEAQPVSSKLHDGWWAYKDAVQGTFIPGKREWVRGKVIELCVKFKPNSVLNKSPLSLISFTATIFSVF</sequence>
<dbReference type="Proteomes" id="UP000018467">
    <property type="component" value="Unassembled WGS sequence"/>
</dbReference>
<proteinExistence type="predicted"/>
<keyword evidence="3" id="KW-1185">Reference proteome</keyword>
<reference evidence="3" key="2">
    <citation type="journal article" date="2014" name="Nat. Commun.">
        <title>The cavefish genome reveals candidate genes for eye loss.</title>
        <authorList>
            <person name="McGaugh S.E."/>
            <person name="Gross J.B."/>
            <person name="Aken B."/>
            <person name="Blin M."/>
            <person name="Borowsky R."/>
            <person name="Chalopin D."/>
            <person name="Hinaux H."/>
            <person name="Jeffery W.R."/>
            <person name="Keene A."/>
            <person name="Ma L."/>
            <person name="Minx P."/>
            <person name="Murphy D."/>
            <person name="O'Quin K.E."/>
            <person name="Retaux S."/>
            <person name="Rohner N."/>
            <person name="Searle S.M."/>
            <person name="Stahl B.A."/>
            <person name="Tabin C."/>
            <person name="Volff J.N."/>
            <person name="Yoshizawa M."/>
            <person name="Warren W.C."/>
        </authorList>
    </citation>
    <scope>NUCLEOTIDE SEQUENCE [LARGE SCALE GENOMIC DNA]</scope>
    <source>
        <strain evidence="3">female</strain>
    </source>
</reference>
<feature type="chain" id="PRO_5017452230" evidence="1">
    <location>
        <begin position="21"/>
        <end position="85"/>
    </location>
</feature>
<evidence type="ECO:0000256" key="1">
    <source>
        <dbReference type="SAM" id="SignalP"/>
    </source>
</evidence>
<dbReference type="GeneTree" id="ENSGT00970000196893"/>
<reference evidence="3" key="1">
    <citation type="submission" date="2013-03" db="EMBL/GenBank/DDBJ databases">
        <authorList>
            <person name="Jeffery W."/>
            <person name="Warren W."/>
            <person name="Wilson R.K."/>
        </authorList>
    </citation>
    <scope>NUCLEOTIDE SEQUENCE</scope>
    <source>
        <strain evidence="3">female</strain>
    </source>
</reference>
<name>A0A3B1KBP6_ASTMX</name>
<evidence type="ECO:0000313" key="2">
    <source>
        <dbReference type="Ensembl" id="ENSAMXP00000051109.1"/>
    </source>
</evidence>
<keyword evidence="1" id="KW-0732">Signal</keyword>
<accession>A0A3B1KBP6</accession>
<dbReference type="AlphaFoldDB" id="A0A3B1KBP6"/>